<keyword evidence="2" id="KW-1185">Reference proteome</keyword>
<protein>
    <submittedName>
        <fullName evidence="1">Uncharacterized protein</fullName>
    </submittedName>
</protein>
<proteinExistence type="predicted"/>
<dbReference type="Proteomes" id="UP000184304">
    <property type="component" value="Unassembled WGS sequence"/>
</dbReference>
<sequence>MAWQRHPGGRSVIEGFTRRAVHSLQATRIRRSGMFGLLGLSADWTVALDVCVYSNNSPCFQIGDMFNLPAVGLRKVDQETETTFPNCHGFLAGSTQKWAVIFYN</sequence>
<evidence type="ECO:0000313" key="1">
    <source>
        <dbReference type="EMBL" id="OJI80084.1"/>
    </source>
</evidence>
<accession>A0A1L9MSX3</accession>
<name>A0A1L9MSX3_ASPTC</name>
<reference evidence="2" key="1">
    <citation type="journal article" date="2017" name="Genome Biol.">
        <title>Comparative genomics reveals high biological diversity and specific adaptations in the industrially and medically important fungal genus Aspergillus.</title>
        <authorList>
            <person name="de Vries R.P."/>
            <person name="Riley R."/>
            <person name="Wiebenga A."/>
            <person name="Aguilar-Osorio G."/>
            <person name="Amillis S."/>
            <person name="Uchima C.A."/>
            <person name="Anderluh G."/>
            <person name="Asadollahi M."/>
            <person name="Askin M."/>
            <person name="Barry K."/>
            <person name="Battaglia E."/>
            <person name="Bayram O."/>
            <person name="Benocci T."/>
            <person name="Braus-Stromeyer S.A."/>
            <person name="Caldana C."/>
            <person name="Canovas D."/>
            <person name="Cerqueira G.C."/>
            <person name="Chen F."/>
            <person name="Chen W."/>
            <person name="Choi C."/>
            <person name="Clum A."/>
            <person name="Dos Santos R.A."/>
            <person name="Damasio A.R."/>
            <person name="Diallinas G."/>
            <person name="Emri T."/>
            <person name="Fekete E."/>
            <person name="Flipphi M."/>
            <person name="Freyberg S."/>
            <person name="Gallo A."/>
            <person name="Gournas C."/>
            <person name="Habgood R."/>
            <person name="Hainaut M."/>
            <person name="Harispe M.L."/>
            <person name="Henrissat B."/>
            <person name="Hilden K.S."/>
            <person name="Hope R."/>
            <person name="Hossain A."/>
            <person name="Karabika E."/>
            <person name="Karaffa L."/>
            <person name="Karanyi Z."/>
            <person name="Krasevec N."/>
            <person name="Kuo A."/>
            <person name="Kusch H."/>
            <person name="LaButti K."/>
            <person name="Lagendijk E.L."/>
            <person name="Lapidus A."/>
            <person name="Levasseur A."/>
            <person name="Lindquist E."/>
            <person name="Lipzen A."/>
            <person name="Logrieco A.F."/>
            <person name="MacCabe A."/>
            <person name="Maekelae M.R."/>
            <person name="Malavazi I."/>
            <person name="Melin P."/>
            <person name="Meyer V."/>
            <person name="Mielnichuk N."/>
            <person name="Miskei M."/>
            <person name="Molnar A.P."/>
            <person name="Mule G."/>
            <person name="Ngan C.Y."/>
            <person name="Orejas M."/>
            <person name="Orosz E."/>
            <person name="Ouedraogo J.P."/>
            <person name="Overkamp K.M."/>
            <person name="Park H.-S."/>
            <person name="Perrone G."/>
            <person name="Piumi F."/>
            <person name="Punt P.J."/>
            <person name="Ram A.F."/>
            <person name="Ramon A."/>
            <person name="Rauscher S."/>
            <person name="Record E."/>
            <person name="Riano-Pachon D.M."/>
            <person name="Robert V."/>
            <person name="Roehrig J."/>
            <person name="Ruller R."/>
            <person name="Salamov A."/>
            <person name="Salih N.S."/>
            <person name="Samson R.A."/>
            <person name="Sandor E."/>
            <person name="Sanguinetti M."/>
            <person name="Schuetze T."/>
            <person name="Sepcic K."/>
            <person name="Shelest E."/>
            <person name="Sherlock G."/>
            <person name="Sophianopoulou V."/>
            <person name="Squina F.M."/>
            <person name="Sun H."/>
            <person name="Susca A."/>
            <person name="Todd R.B."/>
            <person name="Tsang A."/>
            <person name="Unkles S.E."/>
            <person name="van de Wiele N."/>
            <person name="van Rossen-Uffink D."/>
            <person name="Oliveira J.V."/>
            <person name="Vesth T.C."/>
            <person name="Visser J."/>
            <person name="Yu J.-H."/>
            <person name="Zhou M."/>
            <person name="Andersen M.R."/>
            <person name="Archer D.B."/>
            <person name="Baker S.E."/>
            <person name="Benoit I."/>
            <person name="Brakhage A.A."/>
            <person name="Braus G.H."/>
            <person name="Fischer R."/>
            <person name="Frisvad J.C."/>
            <person name="Goldman G.H."/>
            <person name="Houbraken J."/>
            <person name="Oakley B."/>
            <person name="Pocsi I."/>
            <person name="Scazzocchio C."/>
            <person name="Seiboth B."/>
            <person name="vanKuyk P.A."/>
            <person name="Wortman J."/>
            <person name="Dyer P.S."/>
            <person name="Grigoriev I.V."/>
        </authorList>
    </citation>
    <scope>NUCLEOTIDE SEQUENCE [LARGE SCALE GENOMIC DNA]</scope>
    <source>
        <strain evidence="2">CBS 134.48</strain>
    </source>
</reference>
<dbReference type="EMBL" id="KV878207">
    <property type="protein sequence ID" value="OJI80084.1"/>
    <property type="molecule type" value="Genomic_DNA"/>
</dbReference>
<dbReference type="VEuPathDB" id="FungiDB:ASPTUDRAFT_68831"/>
<gene>
    <name evidence="1" type="ORF">ASPTUDRAFT_68831</name>
</gene>
<dbReference type="AlphaFoldDB" id="A0A1L9MSX3"/>
<organism evidence="1 2">
    <name type="scientific">Aspergillus tubingensis (strain CBS 134.48)</name>
    <dbReference type="NCBI Taxonomy" id="767770"/>
    <lineage>
        <taxon>Eukaryota</taxon>
        <taxon>Fungi</taxon>
        <taxon>Dikarya</taxon>
        <taxon>Ascomycota</taxon>
        <taxon>Pezizomycotina</taxon>
        <taxon>Eurotiomycetes</taxon>
        <taxon>Eurotiomycetidae</taxon>
        <taxon>Eurotiales</taxon>
        <taxon>Aspergillaceae</taxon>
        <taxon>Aspergillus</taxon>
        <taxon>Aspergillus subgen. Circumdati</taxon>
    </lineage>
</organism>
<evidence type="ECO:0000313" key="2">
    <source>
        <dbReference type="Proteomes" id="UP000184304"/>
    </source>
</evidence>